<evidence type="ECO:0000259" key="4">
    <source>
        <dbReference type="Pfam" id="PF00535"/>
    </source>
</evidence>
<dbReference type="AlphaFoldDB" id="A0A1Z8AUF7"/>
<dbReference type="EMBL" id="MAAX01000130">
    <property type="protein sequence ID" value="OUS13945.1"/>
    <property type="molecule type" value="Genomic_DNA"/>
</dbReference>
<evidence type="ECO:0000256" key="2">
    <source>
        <dbReference type="ARBA" id="ARBA00022676"/>
    </source>
</evidence>
<comment type="caution">
    <text evidence="5">The sequence shown here is derived from an EMBL/GenBank/DDBJ whole genome shotgun (WGS) entry which is preliminary data.</text>
</comment>
<dbReference type="RefSeq" id="WP_303687055.1">
    <property type="nucleotide sequence ID" value="NZ_CAJXYO010000015.1"/>
</dbReference>
<dbReference type="PANTHER" id="PTHR43630">
    <property type="entry name" value="POLY-BETA-1,6-N-ACETYL-D-GLUCOSAMINE SYNTHASE"/>
    <property type="match status" value="1"/>
</dbReference>
<keyword evidence="3 5" id="KW-0808">Transferase</keyword>
<gene>
    <name evidence="5" type="ORF">A9Q93_08815</name>
</gene>
<dbReference type="CDD" id="cd00761">
    <property type="entry name" value="Glyco_tranf_GTA_type"/>
    <property type="match status" value="1"/>
</dbReference>
<comment type="similarity">
    <text evidence="1">Belongs to the glycosyltransferase 2 family.</text>
</comment>
<dbReference type="Proteomes" id="UP000196102">
    <property type="component" value="Unassembled WGS sequence"/>
</dbReference>
<sequence>MEIAIIIPAHNEEQFIKLTLDSLVKQSHKPAKIIIVDDNSTDRTREIALSYSEKLPLQVVSTTSKAVNIPGSKVIQAFHFGLSHLNIEDYDIICKFDADLIFPENYLEILVSRFRESETIGMVAGHCTIEKNGTWEVENQNNPDHIRGALKAYQKDCFKQIGGLKASIGWDTIDEMLARFYGWQVITVPDLHVKHLKPTGAAYNSKSKYLQGEAFFKMRYGWWLTFITAAKMAWNKKQMQLLYNYLRGYQIAKSKNLVPLVTEEQGLFIRKYRWNGIKSKLGLKTRN</sequence>
<dbReference type="InterPro" id="IPR001173">
    <property type="entry name" value="Glyco_trans_2-like"/>
</dbReference>
<dbReference type="Pfam" id="PF00535">
    <property type="entry name" value="Glycos_transf_2"/>
    <property type="match status" value="1"/>
</dbReference>
<accession>A0A1Z8AUF7</accession>
<proteinExistence type="inferred from homology"/>
<reference evidence="6" key="1">
    <citation type="journal article" date="2017" name="Proc. Natl. Acad. Sci. U.S.A.">
        <title>Simulation of Deepwater Horizon oil plume reveals substrate specialization within a complex community of hydrocarbon-degraders.</title>
        <authorList>
            <person name="Hu P."/>
            <person name="Dubinsky E.A."/>
            <person name="Probst A.J."/>
            <person name="Wang J."/>
            <person name="Sieber C.M.K."/>
            <person name="Tom L.M."/>
            <person name="Gardinali P."/>
            <person name="Banfield J.F."/>
            <person name="Atlas R.M."/>
            <person name="Andersen G.L."/>
        </authorList>
    </citation>
    <scope>NUCLEOTIDE SEQUENCE [LARGE SCALE GENOMIC DNA]</scope>
</reference>
<evidence type="ECO:0000256" key="1">
    <source>
        <dbReference type="ARBA" id="ARBA00006739"/>
    </source>
</evidence>
<dbReference type="InterPro" id="IPR029044">
    <property type="entry name" value="Nucleotide-diphossugar_trans"/>
</dbReference>
<dbReference type="GO" id="GO:0016757">
    <property type="term" value="F:glycosyltransferase activity"/>
    <property type="evidence" value="ECO:0007669"/>
    <property type="project" value="UniProtKB-KW"/>
</dbReference>
<name>A0A1Z8AUF7_9FLAO</name>
<dbReference type="Gene3D" id="3.90.550.10">
    <property type="entry name" value="Spore Coat Polysaccharide Biosynthesis Protein SpsA, Chain A"/>
    <property type="match status" value="1"/>
</dbReference>
<evidence type="ECO:0000256" key="3">
    <source>
        <dbReference type="ARBA" id="ARBA00022679"/>
    </source>
</evidence>
<evidence type="ECO:0000313" key="5">
    <source>
        <dbReference type="EMBL" id="OUS13945.1"/>
    </source>
</evidence>
<protein>
    <submittedName>
        <fullName evidence="5">Glycosyl transferase family 2</fullName>
    </submittedName>
</protein>
<organism evidence="5 6">
    <name type="scientific">Nonlabens dokdonensis</name>
    <dbReference type="NCBI Taxonomy" id="328515"/>
    <lineage>
        <taxon>Bacteria</taxon>
        <taxon>Pseudomonadati</taxon>
        <taxon>Bacteroidota</taxon>
        <taxon>Flavobacteriia</taxon>
        <taxon>Flavobacteriales</taxon>
        <taxon>Flavobacteriaceae</taxon>
        <taxon>Nonlabens</taxon>
    </lineage>
</organism>
<dbReference type="SUPFAM" id="SSF53448">
    <property type="entry name" value="Nucleotide-diphospho-sugar transferases"/>
    <property type="match status" value="1"/>
</dbReference>
<feature type="domain" description="Glycosyltransferase 2-like" evidence="4">
    <location>
        <begin position="5"/>
        <end position="147"/>
    </location>
</feature>
<dbReference type="PANTHER" id="PTHR43630:SF1">
    <property type="entry name" value="POLY-BETA-1,6-N-ACETYL-D-GLUCOSAMINE SYNTHASE"/>
    <property type="match status" value="1"/>
</dbReference>
<evidence type="ECO:0000313" key="6">
    <source>
        <dbReference type="Proteomes" id="UP000196102"/>
    </source>
</evidence>
<keyword evidence="2" id="KW-0328">Glycosyltransferase</keyword>